<keyword evidence="8" id="KW-1185">Reference proteome</keyword>
<evidence type="ECO:0000313" key="8">
    <source>
        <dbReference type="Proteomes" id="UP000481033"/>
    </source>
</evidence>
<accession>A0A6M0RX18</accession>
<feature type="transmembrane region" description="Helical" evidence="6">
    <location>
        <begin position="237"/>
        <end position="261"/>
    </location>
</feature>
<feature type="transmembrane region" description="Helical" evidence="6">
    <location>
        <begin position="165"/>
        <end position="187"/>
    </location>
</feature>
<evidence type="ECO:0000256" key="1">
    <source>
        <dbReference type="ARBA" id="ARBA00004141"/>
    </source>
</evidence>
<organism evidence="7 8">
    <name type="scientific">Adonisia turfae CCMR0081</name>
    <dbReference type="NCBI Taxonomy" id="2292702"/>
    <lineage>
        <taxon>Bacteria</taxon>
        <taxon>Bacillati</taxon>
        <taxon>Cyanobacteriota</taxon>
        <taxon>Adonisia</taxon>
        <taxon>Adonisia turfae</taxon>
    </lineage>
</organism>
<evidence type="ECO:0000256" key="5">
    <source>
        <dbReference type="ARBA" id="ARBA00023136"/>
    </source>
</evidence>
<proteinExistence type="inferred from homology"/>
<gene>
    <name evidence="7" type="ORF">DXZ20_33335</name>
</gene>
<reference evidence="7 8" key="1">
    <citation type="journal article" date="2020" name="Microb. Ecol.">
        <title>Ecogenomics of the Marine Benthic Filamentous Cyanobacterium Adonisia.</title>
        <authorList>
            <person name="Walter J.M."/>
            <person name="Coutinho F.H."/>
            <person name="Leomil L."/>
            <person name="Hargreaves P.I."/>
            <person name="Campeao M.E."/>
            <person name="Vieira V.V."/>
            <person name="Silva B.S."/>
            <person name="Fistarol G.O."/>
            <person name="Salomon P.S."/>
            <person name="Sawabe T."/>
            <person name="Mino S."/>
            <person name="Hosokawa M."/>
            <person name="Miyashita H."/>
            <person name="Maruyama F."/>
            <person name="van Verk M.C."/>
            <person name="Dutilh B.E."/>
            <person name="Thompson C.C."/>
            <person name="Thompson F.L."/>
        </authorList>
    </citation>
    <scope>NUCLEOTIDE SEQUENCE [LARGE SCALE GENOMIC DNA]</scope>
    <source>
        <strain evidence="7 8">CCMR0081</strain>
    </source>
</reference>
<dbReference type="EMBL" id="QXHD01000004">
    <property type="protein sequence ID" value="NEZ60440.1"/>
    <property type="molecule type" value="Genomic_DNA"/>
</dbReference>
<dbReference type="AlphaFoldDB" id="A0A6M0RX18"/>
<evidence type="ECO:0000256" key="4">
    <source>
        <dbReference type="ARBA" id="ARBA00022989"/>
    </source>
</evidence>
<evidence type="ECO:0000256" key="6">
    <source>
        <dbReference type="SAM" id="Phobius"/>
    </source>
</evidence>
<feature type="transmembrane region" description="Helical" evidence="6">
    <location>
        <begin position="70"/>
        <end position="92"/>
    </location>
</feature>
<evidence type="ECO:0000256" key="3">
    <source>
        <dbReference type="ARBA" id="ARBA00022692"/>
    </source>
</evidence>
<dbReference type="Proteomes" id="UP000481033">
    <property type="component" value="Unassembled WGS sequence"/>
</dbReference>
<keyword evidence="5 6" id="KW-0472">Membrane</keyword>
<dbReference type="RefSeq" id="WP_163661696.1">
    <property type="nucleotide sequence ID" value="NZ_QXHD01000004.1"/>
</dbReference>
<comment type="subcellular location">
    <subcellularLocation>
        <location evidence="1">Membrane</location>
        <topology evidence="1">Multi-pass membrane protein</topology>
    </subcellularLocation>
</comment>
<feature type="transmembrane region" description="Helical" evidence="6">
    <location>
        <begin position="40"/>
        <end position="58"/>
    </location>
</feature>
<sequence>MLLEQKLPGWLKFGLILPLIFLDGWLIVLLFQYFQPITSIVILASLLAFLLEFPIVFLEKKGLGRGWAITLVLISALVAVSVISLILGPLIFQQLVEFANRLPVWLNKIEEQIQFLDDQSIMQNLPVDLSDLSTQLIQQTSTALKSLTSQLISLTVETISSTVNLLITLILCILLVIFGPDLWRGLISWLPMVWRDRIQAALQPSLQNYFAGQSIIALLLGAVLSVAFTLLQIPFGLLFGVVIGLASVIPFGGTITILLVSGLLACQSLWLGLKVLVAAIILGQINENVVAPRLIGGMTGVNPAVVLITVLIGAKVAGFLGLLLAVPTASFVKRIGDMLRSTDNPDTQLLSHSAVTKT</sequence>
<evidence type="ECO:0000256" key="2">
    <source>
        <dbReference type="ARBA" id="ARBA00009773"/>
    </source>
</evidence>
<protein>
    <submittedName>
        <fullName evidence="7">AI-2E family transporter</fullName>
    </submittedName>
</protein>
<feature type="transmembrane region" description="Helical" evidence="6">
    <location>
        <begin position="268"/>
        <end position="285"/>
    </location>
</feature>
<feature type="transmembrane region" description="Helical" evidence="6">
    <location>
        <begin position="305"/>
        <end position="332"/>
    </location>
</feature>
<name>A0A6M0RX18_9CYAN</name>
<evidence type="ECO:0000313" key="7">
    <source>
        <dbReference type="EMBL" id="NEZ60440.1"/>
    </source>
</evidence>
<dbReference type="PANTHER" id="PTHR21716">
    <property type="entry name" value="TRANSMEMBRANE PROTEIN"/>
    <property type="match status" value="1"/>
</dbReference>
<dbReference type="PANTHER" id="PTHR21716:SF66">
    <property type="entry name" value="TRANSPORT PROTEIN SLL0063-RELATED"/>
    <property type="match status" value="1"/>
</dbReference>
<dbReference type="InterPro" id="IPR002549">
    <property type="entry name" value="AI-2E-like"/>
</dbReference>
<dbReference type="GO" id="GO:0055085">
    <property type="term" value="P:transmembrane transport"/>
    <property type="evidence" value="ECO:0007669"/>
    <property type="project" value="TreeGrafter"/>
</dbReference>
<keyword evidence="4 6" id="KW-1133">Transmembrane helix</keyword>
<feature type="transmembrane region" description="Helical" evidence="6">
    <location>
        <begin position="12"/>
        <end position="34"/>
    </location>
</feature>
<keyword evidence="3 6" id="KW-0812">Transmembrane</keyword>
<dbReference type="Pfam" id="PF01594">
    <property type="entry name" value="AI-2E_transport"/>
    <property type="match status" value="1"/>
</dbReference>
<comment type="caution">
    <text evidence="7">The sequence shown here is derived from an EMBL/GenBank/DDBJ whole genome shotgun (WGS) entry which is preliminary data.</text>
</comment>
<feature type="transmembrane region" description="Helical" evidence="6">
    <location>
        <begin position="208"/>
        <end position="231"/>
    </location>
</feature>
<comment type="similarity">
    <text evidence="2">Belongs to the autoinducer-2 exporter (AI-2E) (TC 2.A.86) family.</text>
</comment>
<dbReference type="GO" id="GO:0016020">
    <property type="term" value="C:membrane"/>
    <property type="evidence" value="ECO:0007669"/>
    <property type="project" value="UniProtKB-SubCell"/>
</dbReference>